<dbReference type="AlphaFoldDB" id="A0ABD0W755"/>
<comment type="caution">
    <text evidence="7">The sequence shown here is derived from an EMBL/GenBank/DDBJ whole genome shotgun (WGS) entry which is preliminary data.</text>
</comment>
<dbReference type="Proteomes" id="UP001557470">
    <property type="component" value="Unassembled WGS sequence"/>
</dbReference>
<feature type="transmembrane region" description="Helical" evidence="5">
    <location>
        <begin position="324"/>
        <end position="345"/>
    </location>
</feature>
<feature type="transmembrane region" description="Helical" evidence="5">
    <location>
        <begin position="352"/>
        <end position="373"/>
    </location>
</feature>
<dbReference type="InterPro" id="IPR011701">
    <property type="entry name" value="MFS"/>
</dbReference>
<protein>
    <recommendedName>
        <fullName evidence="6">Major facilitator superfamily (MFS) profile domain-containing protein</fullName>
    </recommendedName>
</protein>
<dbReference type="PRINTS" id="PR01035">
    <property type="entry name" value="TCRTETA"/>
</dbReference>
<reference evidence="7 8" key="1">
    <citation type="submission" date="2024-06" db="EMBL/GenBank/DDBJ databases">
        <authorList>
            <person name="Pan Q."/>
            <person name="Wen M."/>
            <person name="Jouanno E."/>
            <person name="Zahm M."/>
            <person name="Klopp C."/>
            <person name="Cabau C."/>
            <person name="Louis A."/>
            <person name="Berthelot C."/>
            <person name="Parey E."/>
            <person name="Roest Crollius H."/>
            <person name="Montfort J."/>
            <person name="Robinson-Rechavi M."/>
            <person name="Bouchez O."/>
            <person name="Lampietro C."/>
            <person name="Lopez Roques C."/>
            <person name="Donnadieu C."/>
            <person name="Postlethwait J."/>
            <person name="Bobe J."/>
            <person name="Verreycken H."/>
            <person name="Guiguen Y."/>
        </authorList>
    </citation>
    <scope>NUCLEOTIDE SEQUENCE [LARGE SCALE GENOMIC DNA]</scope>
    <source>
        <strain evidence="7">Up_M1</strain>
        <tissue evidence="7">Testis</tissue>
    </source>
</reference>
<feature type="transmembrane region" description="Helical" evidence="5">
    <location>
        <begin position="82"/>
        <end position="99"/>
    </location>
</feature>
<dbReference type="GO" id="GO:0016020">
    <property type="term" value="C:membrane"/>
    <property type="evidence" value="ECO:0007669"/>
    <property type="project" value="UniProtKB-SubCell"/>
</dbReference>
<dbReference type="Pfam" id="PF07690">
    <property type="entry name" value="MFS_1"/>
    <property type="match status" value="1"/>
</dbReference>
<dbReference type="PANTHER" id="PTHR23510:SF58">
    <property type="entry name" value="MAJOR FACILITATOR SUPERFAMILY DOMAIN-CONTAINING PROTEIN 8"/>
    <property type="match status" value="1"/>
</dbReference>
<feature type="transmembrane region" description="Helical" evidence="5">
    <location>
        <begin position="423"/>
        <end position="440"/>
    </location>
</feature>
<dbReference type="Gene3D" id="1.20.1250.20">
    <property type="entry name" value="MFS general substrate transporter like domains"/>
    <property type="match status" value="1"/>
</dbReference>
<sequence>MRSFYVMDYRQKKNCTFLTIGLIFLLSGIEYAVILPTIWRYLQILEAPPYFLGLGLSAFSLTGLLTGPLFGIWSDRTRTTKTIILFSNAFEIAGNFMYFMGYSKWLLLGSRLVAGIGAGAGSCIFGFLTRSTRPDERAGVFAAMMACRQAGLLIGPTFNLFLRLCDFQLGPFVVNKYTSPGIFMCLMWILLQFVVLVLYSDIPTVSSGEGGVAMAEVREEDQELLVGCDETQERYGAVWDEQTETTLSSDVHPLQECSNRNPSTPPLTVSNSSSIFRASQEFLREEVVVLLAAQFITLFNQTALETMVTPLTQRTFGFGELANSLMYGLCGLEVISGFFLVRWLSRRLEERVVLSVGLLVCSLACIWCLVFLADPQGGYTWELTAFTVGVFLQLLGLPFVAVSQVSLFSKVTAEKTQGFSQGVRRSVGGLATILGPLWAGGLTSNLYIMLGMMLALLLMITVMMILSYDRLVESKVVQHAESSDNEEEGPGLCTLAAVRYPVSLFQTLRSAAGFERYGKTRVLLMCCLNETLSQNCEKTKSAS</sequence>
<feature type="transmembrane region" description="Helical" evidence="5">
    <location>
        <begin position="105"/>
        <end position="128"/>
    </location>
</feature>
<dbReference type="InterPro" id="IPR001958">
    <property type="entry name" value="Tet-R_TetA/multi-R_MdtG-like"/>
</dbReference>
<dbReference type="PANTHER" id="PTHR23510">
    <property type="entry name" value="INNER MEMBRANE TRANSPORT PROTEIN YAJR"/>
    <property type="match status" value="1"/>
</dbReference>
<proteinExistence type="predicted"/>
<dbReference type="InterPro" id="IPR020846">
    <property type="entry name" value="MFS_dom"/>
</dbReference>
<keyword evidence="8" id="KW-1185">Reference proteome</keyword>
<evidence type="ECO:0000256" key="2">
    <source>
        <dbReference type="ARBA" id="ARBA00022692"/>
    </source>
</evidence>
<dbReference type="PROSITE" id="PS50850">
    <property type="entry name" value="MFS"/>
    <property type="match status" value="1"/>
</dbReference>
<dbReference type="EMBL" id="JAGEUA010000009">
    <property type="protein sequence ID" value="KAL0966775.1"/>
    <property type="molecule type" value="Genomic_DNA"/>
</dbReference>
<keyword evidence="3 5" id="KW-1133">Transmembrane helix</keyword>
<keyword evidence="2 5" id="KW-0812">Transmembrane</keyword>
<evidence type="ECO:0000259" key="6">
    <source>
        <dbReference type="PROSITE" id="PS50850"/>
    </source>
</evidence>
<feature type="transmembrane region" description="Helical" evidence="5">
    <location>
        <begin position="446"/>
        <end position="466"/>
    </location>
</feature>
<gene>
    <name evidence="7" type="ORF">UPYG_G00299970</name>
</gene>
<feature type="domain" description="Major facilitator superfamily (MFS) profile" evidence="6">
    <location>
        <begin position="16"/>
        <end position="469"/>
    </location>
</feature>
<evidence type="ECO:0000256" key="4">
    <source>
        <dbReference type="ARBA" id="ARBA00023136"/>
    </source>
</evidence>
<dbReference type="InterPro" id="IPR051068">
    <property type="entry name" value="MFS_Domain-Containing_Protein"/>
</dbReference>
<accession>A0ABD0W755</accession>
<feature type="transmembrane region" description="Helical" evidence="5">
    <location>
        <begin position="48"/>
        <end position="70"/>
    </location>
</feature>
<evidence type="ECO:0000256" key="5">
    <source>
        <dbReference type="SAM" id="Phobius"/>
    </source>
</evidence>
<evidence type="ECO:0000256" key="3">
    <source>
        <dbReference type="ARBA" id="ARBA00022989"/>
    </source>
</evidence>
<evidence type="ECO:0000256" key="1">
    <source>
        <dbReference type="ARBA" id="ARBA00004141"/>
    </source>
</evidence>
<keyword evidence="4 5" id="KW-0472">Membrane</keyword>
<feature type="transmembrane region" description="Helical" evidence="5">
    <location>
        <begin position="181"/>
        <end position="199"/>
    </location>
</feature>
<feature type="transmembrane region" description="Helical" evidence="5">
    <location>
        <begin position="379"/>
        <end position="402"/>
    </location>
</feature>
<evidence type="ECO:0000313" key="8">
    <source>
        <dbReference type="Proteomes" id="UP001557470"/>
    </source>
</evidence>
<comment type="subcellular location">
    <subcellularLocation>
        <location evidence="1">Membrane</location>
        <topology evidence="1">Multi-pass membrane protein</topology>
    </subcellularLocation>
</comment>
<name>A0ABD0W755_UMBPY</name>
<dbReference type="InterPro" id="IPR036259">
    <property type="entry name" value="MFS_trans_sf"/>
</dbReference>
<evidence type="ECO:0000313" key="7">
    <source>
        <dbReference type="EMBL" id="KAL0966775.1"/>
    </source>
</evidence>
<organism evidence="7 8">
    <name type="scientific">Umbra pygmaea</name>
    <name type="common">Eastern mudminnow</name>
    <dbReference type="NCBI Taxonomy" id="75934"/>
    <lineage>
        <taxon>Eukaryota</taxon>
        <taxon>Metazoa</taxon>
        <taxon>Chordata</taxon>
        <taxon>Craniata</taxon>
        <taxon>Vertebrata</taxon>
        <taxon>Euteleostomi</taxon>
        <taxon>Actinopterygii</taxon>
        <taxon>Neopterygii</taxon>
        <taxon>Teleostei</taxon>
        <taxon>Protacanthopterygii</taxon>
        <taxon>Esociformes</taxon>
        <taxon>Umbridae</taxon>
        <taxon>Umbra</taxon>
    </lineage>
</organism>
<feature type="transmembrane region" description="Helical" evidence="5">
    <location>
        <begin position="287"/>
        <end position="304"/>
    </location>
</feature>
<dbReference type="SUPFAM" id="SSF103473">
    <property type="entry name" value="MFS general substrate transporter"/>
    <property type="match status" value="1"/>
</dbReference>
<feature type="transmembrane region" description="Helical" evidence="5">
    <location>
        <begin position="140"/>
        <end position="161"/>
    </location>
</feature>